<proteinExistence type="predicted"/>
<gene>
    <name evidence="2" type="ORF">P7K49_001973</name>
</gene>
<evidence type="ECO:0000313" key="2">
    <source>
        <dbReference type="EMBL" id="KAK2120587.1"/>
    </source>
</evidence>
<reference evidence="2 3" key="1">
    <citation type="submission" date="2023-05" db="EMBL/GenBank/DDBJ databases">
        <title>B98-5 Cell Line De Novo Hybrid Assembly: An Optical Mapping Approach.</title>
        <authorList>
            <person name="Kananen K."/>
            <person name="Auerbach J.A."/>
            <person name="Kautto E."/>
            <person name="Blachly J.S."/>
        </authorList>
    </citation>
    <scope>NUCLEOTIDE SEQUENCE [LARGE SCALE GENOMIC DNA]</scope>
    <source>
        <strain evidence="2">B95-8</strain>
        <tissue evidence="2">Cell line</tissue>
    </source>
</reference>
<name>A0ABQ9WG11_SAGOE</name>
<evidence type="ECO:0000256" key="1">
    <source>
        <dbReference type="SAM" id="MobiDB-lite"/>
    </source>
</evidence>
<protein>
    <submittedName>
        <fullName evidence="2">Uncharacterized protein</fullName>
    </submittedName>
</protein>
<feature type="non-terminal residue" evidence="2">
    <location>
        <position position="55"/>
    </location>
</feature>
<feature type="non-terminal residue" evidence="2">
    <location>
        <position position="1"/>
    </location>
</feature>
<dbReference type="EMBL" id="JASSZA010000001">
    <property type="protein sequence ID" value="KAK2120587.1"/>
    <property type="molecule type" value="Genomic_DNA"/>
</dbReference>
<organism evidence="2 3">
    <name type="scientific">Saguinus oedipus</name>
    <name type="common">Cotton-top tamarin</name>
    <name type="synonym">Oedipomidas oedipus</name>
    <dbReference type="NCBI Taxonomy" id="9490"/>
    <lineage>
        <taxon>Eukaryota</taxon>
        <taxon>Metazoa</taxon>
        <taxon>Chordata</taxon>
        <taxon>Craniata</taxon>
        <taxon>Vertebrata</taxon>
        <taxon>Euteleostomi</taxon>
        <taxon>Mammalia</taxon>
        <taxon>Eutheria</taxon>
        <taxon>Euarchontoglires</taxon>
        <taxon>Primates</taxon>
        <taxon>Haplorrhini</taxon>
        <taxon>Platyrrhini</taxon>
        <taxon>Cebidae</taxon>
        <taxon>Callitrichinae</taxon>
        <taxon>Saguinus</taxon>
    </lineage>
</organism>
<sequence length="55" mass="5640">AGWVGTLGSASAQGHPAWKRRSQGHSALLQVSPAGDPAWGDTGLFPEKGTGTPVW</sequence>
<comment type="caution">
    <text evidence="2">The sequence shown here is derived from an EMBL/GenBank/DDBJ whole genome shotgun (WGS) entry which is preliminary data.</text>
</comment>
<accession>A0ABQ9WG11</accession>
<evidence type="ECO:0000313" key="3">
    <source>
        <dbReference type="Proteomes" id="UP001266305"/>
    </source>
</evidence>
<dbReference type="Proteomes" id="UP001266305">
    <property type="component" value="Unassembled WGS sequence"/>
</dbReference>
<keyword evidence="3" id="KW-1185">Reference proteome</keyword>
<feature type="region of interest" description="Disordered" evidence="1">
    <location>
        <begin position="1"/>
        <end position="55"/>
    </location>
</feature>